<dbReference type="STRING" id="1742973.COMA2_80079"/>
<dbReference type="PANTHER" id="PTHR42663">
    <property type="entry name" value="HYDROLASE C777.06C-RELATED-RELATED"/>
    <property type="match status" value="1"/>
</dbReference>
<comment type="pathway">
    <text evidence="1 6">Cofactor biosynthesis; pyrroloquinoline quinone biosynthesis.</text>
</comment>
<feature type="domain" description="Metallo-beta-lactamase" evidence="7">
    <location>
        <begin position="50"/>
        <end position="274"/>
    </location>
</feature>
<dbReference type="HAMAP" id="MF_00653">
    <property type="entry name" value="PQQ_syn_PqqB"/>
    <property type="match status" value="1"/>
</dbReference>
<dbReference type="EMBL" id="CZPZ01000035">
    <property type="protein sequence ID" value="CUS39611.1"/>
    <property type="molecule type" value="Genomic_DNA"/>
</dbReference>
<comment type="function">
    <text evidence="6">May be involved in the transport of PQQ or its precursor to the periplasm.</text>
</comment>
<gene>
    <name evidence="6 8" type="primary">pqqB</name>
    <name evidence="8" type="ORF">COMA2_80079</name>
</gene>
<dbReference type="RefSeq" id="WP_090901888.1">
    <property type="nucleotide sequence ID" value="NZ_CZPZ01000035.1"/>
</dbReference>
<reference evidence="9" key="1">
    <citation type="submission" date="2015-10" db="EMBL/GenBank/DDBJ databases">
        <authorList>
            <person name="Luecker S."/>
            <person name="Luecker S."/>
        </authorList>
    </citation>
    <scope>NUCLEOTIDE SEQUENCE [LARGE SCALE GENOMIC DNA]</scope>
</reference>
<dbReference type="InterPro" id="IPR001279">
    <property type="entry name" value="Metallo-B-lactamas"/>
</dbReference>
<name>A0A0S4LUF3_9BACT</name>
<dbReference type="InterPro" id="IPR011842">
    <property type="entry name" value="PQQ_synth_PqqB"/>
</dbReference>
<dbReference type="UniPathway" id="UPA00539"/>
<evidence type="ECO:0000256" key="1">
    <source>
        <dbReference type="ARBA" id="ARBA00004886"/>
    </source>
</evidence>
<evidence type="ECO:0000256" key="4">
    <source>
        <dbReference type="ARBA" id="ARBA00022448"/>
    </source>
</evidence>
<protein>
    <recommendedName>
        <fullName evidence="3 6">Coenzyme PQQ synthesis protein B</fullName>
    </recommendedName>
    <alternativeName>
        <fullName evidence="6">Pyrroloquinoline quinone biosynthesis protein B</fullName>
    </alternativeName>
</protein>
<organism evidence="8 9">
    <name type="scientific">Candidatus Nitrospira nitrificans</name>
    <dbReference type="NCBI Taxonomy" id="1742973"/>
    <lineage>
        <taxon>Bacteria</taxon>
        <taxon>Pseudomonadati</taxon>
        <taxon>Nitrospirota</taxon>
        <taxon>Nitrospiria</taxon>
        <taxon>Nitrospirales</taxon>
        <taxon>Nitrospiraceae</taxon>
        <taxon>Nitrospira</taxon>
    </lineage>
</organism>
<evidence type="ECO:0000259" key="7">
    <source>
        <dbReference type="Pfam" id="PF12706"/>
    </source>
</evidence>
<dbReference type="OrthoDB" id="9778305at2"/>
<evidence type="ECO:0000313" key="9">
    <source>
        <dbReference type="Proteomes" id="UP000198736"/>
    </source>
</evidence>
<evidence type="ECO:0000256" key="2">
    <source>
        <dbReference type="ARBA" id="ARBA00008481"/>
    </source>
</evidence>
<sequence>MRLRVLGSAAGGGFPQWNCACVNCGDMRKGLIAASHRTEESISLSADEDNWFLVNASSDIRAQIESCAFLHPRRSRSTPIQAIFLTNGDLDHCLGLLSLRENHRLVLYATDSVRRGFTEGNVFYRTLQRFAGQVTWRTLKLDVEEPVSDAAGRPSDLTVTAVAAPGKLPIHLEGLVSSVETEVNIGLRFRHLLTGGVLAYFPAVGRITPSVLNALEGADCVMFDGTFWSSDELSAPGFLEKSAEDLAHCPVGGSEGSLSRLSNIAAPRRVFTHINNTNPMIREDSHERQLVAAAGWGVAWDGMEILL</sequence>
<comment type="similarity">
    <text evidence="2 6">Belongs to the PqqB family.</text>
</comment>
<dbReference type="Pfam" id="PF12706">
    <property type="entry name" value="Lactamase_B_2"/>
    <property type="match status" value="1"/>
</dbReference>
<dbReference type="AlphaFoldDB" id="A0A0S4LUF3"/>
<dbReference type="Proteomes" id="UP000198736">
    <property type="component" value="Unassembled WGS sequence"/>
</dbReference>
<evidence type="ECO:0000256" key="3">
    <source>
        <dbReference type="ARBA" id="ARBA00015084"/>
    </source>
</evidence>
<dbReference type="Gene3D" id="3.60.15.10">
    <property type="entry name" value="Ribonuclease Z/Hydroxyacylglutathione hydrolase-like"/>
    <property type="match status" value="1"/>
</dbReference>
<evidence type="ECO:0000256" key="5">
    <source>
        <dbReference type="ARBA" id="ARBA00022905"/>
    </source>
</evidence>
<proteinExistence type="inferred from homology"/>
<dbReference type="NCBIfam" id="TIGR02108">
    <property type="entry name" value="PQQ_syn_pqqB"/>
    <property type="match status" value="1"/>
</dbReference>
<keyword evidence="5 6" id="KW-0884">PQQ biosynthesis</keyword>
<evidence type="ECO:0000313" key="8">
    <source>
        <dbReference type="EMBL" id="CUS39611.1"/>
    </source>
</evidence>
<dbReference type="SUPFAM" id="SSF56281">
    <property type="entry name" value="Metallo-hydrolase/oxidoreductase"/>
    <property type="match status" value="1"/>
</dbReference>
<dbReference type="InterPro" id="IPR036866">
    <property type="entry name" value="RibonucZ/Hydroxyglut_hydro"/>
</dbReference>
<dbReference type="GO" id="GO:0018189">
    <property type="term" value="P:pyrroloquinoline quinone biosynthetic process"/>
    <property type="evidence" value="ECO:0007669"/>
    <property type="project" value="UniProtKB-UniRule"/>
</dbReference>
<dbReference type="PANTHER" id="PTHR42663:SF7">
    <property type="entry name" value="COENZYME PQQ SYNTHESIS PROTEIN B"/>
    <property type="match status" value="1"/>
</dbReference>
<evidence type="ECO:0000256" key="6">
    <source>
        <dbReference type="HAMAP-Rule" id="MF_00653"/>
    </source>
</evidence>
<keyword evidence="9" id="KW-1185">Reference proteome</keyword>
<keyword evidence="4 6" id="KW-0813">Transport</keyword>
<accession>A0A0S4LUF3</accession>